<reference evidence="3 4" key="1">
    <citation type="submission" date="2019-03" db="EMBL/GenBank/DDBJ databases">
        <authorList>
            <person name="Gaulin E."/>
            <person name="Dumas B."/>
        </authorList>
    </citation>
    <scope>NUCLEOTIDE SEQUENCE [LARGE SCALE GENOMIC DNA]</scope>
    <source>
        <strain evidence="3">CBS 568.67</strain>
    </source>
</reference>
<protein>
    <submittedName>
        <fullName evidence="3">Aste57867_18561 protein</fullName>
    </submittedName>
</protein>
<keyword evidence="4" id="KW-1185">Reference proteome</keyword>
<dbReference type="EMBL" id="VJMH01006396">
    <property type="protein sequence ID" value="KAF0690052.1"/>
    <property type="molecule type" value="Genomic_DNA"/>
</dbReference>
<feature type="region of interest" description="Disordered" evidence="1">
    <location>
        <begin position="49"/>
        <end position="71"/>
    </location>
</feature>
<reference evidence="2" key="2">
    <citation type="submission" date="2019-06" db="EMBL/GenBank/DDBJ databases">
        <title>Genomics analysis of Aphanomyces spp. identifies a new class of oomycete effector associated with host adaptation.</title>
        <authorList>
            <person name="Gaulin E."/>
        </authorList>
    </citation>
    <scope>NUCLEOTIDE SEQUENCE</scope>
    <source>
        <strain evidence="2">CBS 578.67</strain>
    </source>
</reference>
<evidence type="ECO:0000313" key="2">
    <source>
        <dbReference type="EMBL" id="KAF0690052.1"/>
    </source>
</evidence>
<proteinExistence type="predicted"/>
<organism evidence="3 4">
    <name type="scientific">Aphanomyces stellatus</name>
    <dbReference type="NCBI Taxonomy" id="120398"/>
    <lineage>
        <taxon>Eukaryota</taxon>
        <taxon>Sar</taxon>
        <taxon>Stramenopiles</taxon>
        <taxon>Oomycota</taxon>
        <taxon>Saprolegniomycetes</taxon>
        <taxon>Saprolegniales</taxon>
        <taxon>Verrucalvaceae</taxon>
        <taxon>Aphanomyces</taxon>
    </lineage>
</organism>
<dbReference type="AlphaFoldDB" id="A0A485LAF3"/>
<feature type="compositionally biased region" description="Acidic residues" evidence="1">
    <location>
        <begin position="56"/>
        <end position="66"/>
    </location>
</feature>
<name>A0A485LAF3_9STRA</name>
<evidence type="ECO:0000313" key="4">
    <source>
        <dbReference type="Proteomes" id="UP000332933"/>
    </source>
</evidence>
<dbReference type="Proteomes" id="UP000332933">
    <property type="component" value="Unassembled WGS sequence"/>
</dbReference>
<dbReference type="EMBL" id="CAADRA010006417">
    <property type="protein sequence ID" value="VFT95297.1"/>
    <property type="molecule type" value="Genomic_DNA"/>
</dbReference>
<accession>A0A485LAF3</accession>
<evidence type="ECO:0000256" key="1">
    <source>
        <dbReference type="SAM" id="MobiDB-lite"/>
    </source>
</evidence>
<feature type="region of interest" description="Disordered" evidence="1">
    <location>
        <begin position="1"/>
        <end position="27"/>
    </location>
</feature>
<sequence length="147" mass="16331">MVDSLPPSFQDEDGEEDNASPVSDDRASAWRRRNTLVWTRLADAISTSSLVNMGDETGEEDDEDTRDDGQHVDPWSAFWAAVELPPTARDFSLVQMIPAARELNDEDVDDAEDAYMAAVIDCISLIHGTNMWTTTSEEYGDGHVEHV</sequence>
<gene>
    <name evidence="3" type="primary">Aste57867_18561</name>
    <name evidence="2" type="ORF">As57867_018499</name>
    <name evidence="3" type="ORF">ASTE57867_18561</name>
</gene>
<evidence type="ECO:0000313" key="3">
    <source>
        <dbReference type="EMBL" id="VFT95297.1"/>
    </source>
</evidence>